<evidence type="ECO:0000313" key="3">
    <source>
        <dbReference type="EMBL" id="KUJ17634.1"/>
    </source>
</evidence>
<dbReference type="EMBL" id="KQ947414">
    <property type="protein sequence ID" value="KUJ17634.1"/>
    <property type="molecule type" value="Genomic_DNA"/>
</dbReference>
<gene>
    <name evidence="3" type="ORF">LY89DRAFT_733469</name>
</gene>
<accession>A0A194XBU0</accession>
<feature type="compositionally biased region" description="Pro residues" evidence="1">
    <location>
        <begin position="36"/>
        <end position="57"/>
    </location>
</feature>
<dbReference type="AlphaFoldDB" id="A0A194XBU0"/>
<feature type="domain" description="2EXR" evidence="2">
    <location>
        <begin position="61"/>
        <end position="169"/>
    </location>
</feature>
<keyword evidence="4" id="KW-1185">Reference proteome</keyword>
<sequence>MYYVSWNKYLNKPSPDLDLKPFTLPFKPAYKSNPTNKPPPPPLPAEPPPAPKSHPPPSSTFPLFPLLPTELRLKIWAHYHALTPPQLLPFRLCPADLDHVPHKRKPCFAHPHVLALKQRSIPTILHICPEAREVGLRYYKCGFAVEQNCAHGGKGGERGVYWDPERDVVKIELGWAERGERVYTWGGEEVGGFDFGEVRFVAVEGKREWCLAGEVMGLEGLKGVFVLKRRDVVSSGDIRMWESRVQRWWRRVEGDKGGGREVEVKLVEDWSEILGEEGKG</sequence>
<dbReference type="Pfam" id="PF20150">
    <property type="entry name" value="2EXR"/>
    <property type="match status" value="1"/>
</dbReference>
<proteinExistence type="predicted"/>
<dbReference type="InterPro" id="IPR045518">
    <property type="entry name" value="2EXR"/>
</dbReference>
<evidence type="ECO:0000256" key="1">
    <source>
        <dbReference type="SAM" id="MobiDB-lite"/>
    </source>
</evidence>
<dbReference type="PANTHER" id="PTHR35910">
    <property type="entry name" value="2EXR DOMAIN-CONTAINING PROTEIN"/>
    <property type="match status" value="1"/>
</dbReference>
<dbReference type="GeneID" id="28829528"/>
<reference evidence="3 4" key="1">
    <citation type="submission" date="2015-10" db="EMBL/GenBank/DDBJ databases">
        <title>Full genome of DAOMC 229536 Phialocephala scopiformis, a fungal endophyte of spruce producing the potent anti-insectan compound rugulosin.</title>
        <authorList>
            <consortium name="DOE Joint Genome Institute"/>
            <person name="Walker A.K."/>
            <person name="Frasz S.L."/>
            <person name="Seifert K.A."/>
            <person name="Miller J.D."/>
            <person name="Mondo S.J."/>
            <person name="Labutti K."/>
            <person name="Lipzen A."/>
            <person name="Dockter R."/>
            <person name="Kennedy M."/>
            <person name="Grigoriev I.V."/>
            <person name="Spatafora J.W."/>
        </authorList>
    </citation>
    <scope>NUCLEOTIDE SEQUENCE [LARGE SCALE GENOMIC DNA]</scope>
    <source>
        <strain evidence="3 4">CBS 120377</strain>
    </source>
</reference>
<dbReference type="Proteomes" id="UP000070700">
    <property type="component" value="Unassembled WGS sequence"/>
</dbReference>
<dbReference type="PANTHER" id="PTHR35910:SF6">
    <property type="entry name" value="2EXR DOMAIN-CONTAINING PROTEIN"/>
    <property type="match status" value="1"/>
</dbReference>
<evidence type="ECO:0000259" key="2">
    <source>
        <dbReference type="Pfam" id="PF20150"/>
    </source>
</evidence>
<organism evidence="3 4">
    <name type="scientific">Mollisia scopiformis</name>
    <name type="common">Conifer needle endophyte fungus</name>
    <name type="synonym">Phialocephala scopiformis</name>
    <dbReference type="NCBI Taxonomy" id="149040"/>
    <lineage>
        <taxon>Eukaryota</taxon>
        <taxon>Fungi</taxon>
        <taxon>Dikarya</taxon>
        <taxon>Ascomycota</taxon>
        <taxon>Pezizomycotina</taxon>
        <taxon>Leotiomycetes</taxon>
        <taxon>Helotiales</taxon>
        <taxon>Mollisiaceae</taxon>
        <taxon>Mollisia</taxon>
    </lineage>
</organism>
<protein>
    <recommendedName>
        <fullName evidence="2">2EXR domain-containing protein</fullName>
    </recommendedName>
</protein>
<evidence type="ECO:0000313" key="4">
    <source>
        <dbReference type="Proteomes" id="UP000070700"/>
    </source>
</evidence>
<feature type="region of interest" description="Disordered" evidence="1">
    <location>
        <begin position="28"/>
        <end position="57"/>
    </location>
</feature>
<dbReference type="OrthoDB" id="3514297at2759"/>
<dbReference type="RefSeq" id="XP_018071989.1">
    <property type="nucleotide sequence ID" value="XM_018219802.1"/>
</dbReference>
<dbReference type="InParanoid" id="A0A194XBU0"/>
<dbReference type="KEGG" id="psco:LY89DRAFT_733469"/>
<name>A0A194XBU0_MOLSC</name>